<gene>
    <name evidence="3" type="ORF">LAS9267_01168</name>
</gene>
<accession>A0AAE8LW20</accession>
<evidence type="ECO:0008006" key="5">
    <source>
        <dbReference type="Google" id="ProtNLM"/>
    </source>
</evidence>
<dbReference type="Pfam" id="PF20585">
    <property type="entry name" value="Pectate_lyase_5"/>
    <property type="match status" value="1"/>
</dbReference>
<feature type="compositionally biased region" description="Low complexity" evidence="1">
    <location>
        <begin position="29"/>
        <end position="40"/>
    </location>
</feature>
<feature type="compositionally biased region" description="Low complexity" evidence="1">
    <location>
        <begin position="53"/>
        <end position="63"/>
    </location>
</feature>
<evidence type="ECO:0000256" key="2">
    <source>
        <dbReference type="SAM" id="SignalP"/>
    </source>
</evidence>
<evidence type="ECO:0000313" key="3">
    <source>
        <dbReference type="EMBL" id="SPE21177.1"/>
    </source>
</evidence>
<feature type="chain" id="PRO_5042024684" description="WxL domain-containing protein" evidence="2">
    <location>
        <begin position="27"/>
        <end position="945"/>
    </location>
</feature>
<dbReference type="InterPro" id="IPR046776">
    <property type="entry name" value="Pectate_lyase_5"/>
</dbReference>
<reference evidence="3 4" key="1">
    <citation type="submission" date="2018-02" db="EMBL/GenBank/DDBJ databases">
        <authorList>
            <person name="Rodrigo-Torres L."/>
            <person name="Arahal R. D."/>
            <person name="Lucena T."/>
        </authorList>
    </citation>
    <scope>NUCLEOTIDE SEQUENCE [LARGE SCALE GENOMIC DNA]</scope>
    <source>
        <strain evidence="3 4">CECT 9267</strain>
    </source>
</reference>
<sequence>MKTPVSYLLLLSLSTALLSPIHVSRAEESASAPPSESQSSVLVEPDDPSNIQSAESSSVSTTEESAKSESEPIKTPPQEPVEPIKPLVTQNPGVKAGLTPVANAAELKAALENGESVQLTADITLNVLESLLARIQIGKNNPQDITIDGTNPTTGQRHLLNIADIAVLAPTTQLYIGSTGMQKKTIKFTNLRINNNNYYGLCHPTNESYANGSTLLLENVEYNSSAQLLHFMQGVIAFSGNNTITQTAGTWSQELAETGRLDFRGGTTTINHAGGGSYGLIRIDQNPTDGIAPGIQVSGGAKVSITTNNAIFPASGAGIPQINIESKGSGSNLALNAGGHIFGVTGSSSSKAVASDGGTINVTKANNFYQTGTTNRTIAATNNGHVNLKLAGSLYYYAQSQSPMSANQDSTIDIQSTTNLFTSYLQKSPITADKNSTIKLASNSDVFGAYVQDSPISATNNSEVNLNAGKDIFAYIYNPSSGNPIMQMTTDTTSKMTLTAKDAFIRNIQANGLKLDIGGQLSATFGQYLAVSGARPLMHDFRDNSIIDLTINGAQSIANGLIPLASTGSYMKIGDDSQVTINNQTTTNQSVLFGLSGSNSPVAIGDSDVTINNNTVAATRLFENIKFNLENTTGQSPHTIYRGVSLTEKDQTKTIYPFVHFDSTIGTTNTTNSSDTTFKTKFESLTSTQNIAQLHLHDPLPPEIITLINTGGLPTDDAQKFKFALNGTATPASELTLNFLSAAGQSLLKGPAKAAAANQAFDYQFESDLPTQPNQIVVEANYPAPYALTTPARKVLKDIPAGKLGFLAAPTHLDFGSLPLTNSQSPLYPYTKTADTSLIVSDPRATTRGDWAIQINLKQPFTAGQATLDNALIWRKNQTTKPLVAGQPQQLYSKAAHAPIQPGADETDLTDLLHETVQTQFPAGPKQTATPYTAELELMLITAPN</sequence>
<organism evidence="3 4">
    <name type="scientific">Latilactobacillus sakei</name>
    <name type="common">Lactobacillus sakei</name>
    <dbReference type="NCBI Taxonomy" id="1599"/>
    <lineage>
        <taxon>Bacteria</taxon>
        <taxon>Bacillati</taxon>
        <taxon>Bacillota</taxon>
        <taxon>Bacilli</taxon>
        <taxon>Lactobacillales</taxon>
        <taxon>Lactobacillaceae</taxon>
        <taxon>Latilactobacillus</taxon>
    </lineage>
</organism>
<feature type="region of interest" description="Disordered" evidence="1">
    <location>
        <begin position="25"/>
        <end position="90"/>
    </location>
</feature>
<evidence type="ECO:0000313" key="4">
    <source>
        <dbReference type="Proteomes" id="UP000239650"/>
    </source>
</evidence>
<dbReference type="Proteomes" id="UP000239650">
    <property type="component" value="Unassembled WGS sequence"/>
</dbReference>
<evidence type="ECO:0000256" key="1">
    <source>
        <dbReference type="SAM" id="MobiDB-lite"/>
    </source>
</evidence>
<comment type="caution">
    <text evidence="3">The sequence shown here is derived from an EMBL/GenBank/DDBJ whole genome shotgun (WGS) entry which is preliminary data.</text>
</comment>
<dbReference type="EMBL" id="OKRC01000005">
    <property type="protein sequence ID" value="SPE21177.1"/>
    <property type="molecule type" value="Genomic_DNA"/>
</dbReference>
<name>A0AAE8LW20_LATSK</name>
<proteinExistence type="predicted"/>
<keyword evidence="2" id="KW-0732">Signal</keyword>
<dbReference type="AlphaFoldDB" id="A0AAE8LW20"/>
<feature type="signal peptide" evidence="2">
    <location>
        <begin position="1"/>
        <end position="26"/>
    </location>
</feature>
<protein>
    <recommendedName>
        <fullName evidence="5">WxL domain-containing protein</fullName>
    </recommendedName>
</protein>
<dbReference type="RefSeq" id="WP_105300122.1">
    <property type="nucleotide sequence ID" value="NZ_CAKMCP010000001.1"/>
</dbReference>